<dbReference type="EMBL" id="CH963857">
    <property type="protein sequence ID" value="EDW76080.2"/>
    <property type="molecule type" value="Genomic_DNA"/>
</dbReference>
<dbReference type="KEGG" id="dwi:6641824"/>
<dbReference type="PANTHER" id="PTHR20898">
    <property type="entry name" value="DAEDALUS ON 3-RELATED-RELATED"/>
    <property type="match status" value="1"/>
</dbReference>
<evidence type="ECO:0000313" key="1">
    <source>
        <dbReference type="EMBL" id="EDW76080.2"/>
    </source>
</evidence>
<organism evidence="1 2">
    <name type="scientific">Drosophila willistoni</name>
    <name type="common">Fruit fly</name>
    <dbReference type="NCBI Taxonomy" id="7260"/>
    <lineage>
        <taxon>Eukaryota</taxon>
        <taxon>Metazoa</taxon>
        <taxon>Ecdysozoa</taxon>
        <taxon>Arthropoda</taxon>
        <taxon>Hexapoda</taxon>
        <taxon>Insecta</taxon>
        <taxon>Pterygota</taxon>
        <taxon>Neoptera</taxon>
        <taxon>Endopterygota</taxon>
        <taxon>Diptera</taxon>
        <taxon>Brachycera</taxon>
        <taxon>Muscomorpha</taxon>
        <taxon>Ephydroidea</taxon>
        <taxon>Drosophilidae</taxon>
        <taxon>Drosophila</taxon>
        <taxon>Sophophora</taxon>
    </lineage>
</organism>
<dbReference type="PhylomeDB" id="B4MUF4"/>
<gene>
    <name evidence="1" type="primary">Dwil\GK19054</name>
    <name evidence="1" type="ORF">Dwil_GK19054</name>
</gene>
<dbReference type="InParanoid" id="B4MUF4"/>
<dbReference type="InterPro" id="IPR010512">
    <property type="entry name" value="DUF1091"/>
</dbReference>
<evidence type="ECO:0000313" key="2">
    <source>
        <dbReference type="Proteomes" id="UP000007798"/>
    </source>
</evidence>
<dbReference type="AlphaFoldDB" id="B4MUF4"/>
<dbReference type="OrthoDB" id="7881840at2759"/>
<dbReference type="STRING" id="7260.B4MUF4"/>
<proteinExistence type="predicted"/>
<reference evidence="1 2" key="1">
    <citation type="journal article" date="2007" name="Nature">
        <title>Evolution of genes and genomes on the Drosophila phylogeny.</title>
        <authorList>
            <consortium name="Drosophila 12 Genomes Consortium"/>
            <person name="Clark A.G."/>
            <person name="Eisen M.B."/>
            <person name="Smith D.R."/>
            <person name="Bergman C.M."/>
            <person name="Oliver B."/>
            <person name="Markow T.A."/>
            <person name="Kaufman T.C."/>
            <person name="Kellis M."/>
            <person name="Gelbart W."/>
            <person name="Iyer V.N."/>
            <person name="Pollard D.A."/>
            <person name="Sackton T.B."/>
            <person name="Larracuente A.M."/>
            <person name="Singh N.D."/>
            <person name="Abad J.P."/>
            <person name="Abt D.N."/>
            <person name="Adryan B."/>
            <person name="Aguade M."/>
            <person name="Akashi H."/>
            <person name="Anderson W.W."/>
            <person name="Aquadro C.F."/>
            <person name="Ardell D.H."/>
            <person name="Arguello R."/>
            <person name="Artieri C.G."/>
            <person name="Barbash D.A."/>
            <person name="Barker D."/>
            <person name="Barsanti P."/>
            <person name="Batterham P."/>
            <person name="Batzoglou S."/>
            <person name="Begun D."/>
            <person name="Bhutkar A."/>
            <person name="Blanco E."/>
            <person name="Bosak S.A."/>
            <person name="Bradley R.K."/>
            <person name="Brand A.D."/>
            <person name="Brent M.R."/>
            <person name="Brooks A.N."/>
            <person name="Brown R.H."/>
            <person name="Butlin R.K."/>
            <person name="Caggese C."/>
            <person name="Calvi B.R."/>
            <person name="Bernardo de Carvalho A."/>
            <person name="Caspi A."/>
            <person name="Castrezana S."/>
            <person name="Celniker S.E."/>
            <person name="Chang J.L."/>
            <person name="Chapple C."/>
            <person name="Chatterji S."/>
            <person name="Chinwalla A."/>
            <person name="Civetta A."/>
            <person name="Clifton S.W."/>
            <person name="Comeron J.M."/>
            <person name="Costello J.C."/>
            <person name="Coyne J.A."/>
            <person name="Daub J."/>
            <person name="David R.G."/>
            <person name="Delcher A.L."/>
            <person name="Delehaunty K."/>
            <person name="Do C.B."/>
            <person name="Ebling H."/>
            <person name="Edwards K."/>
            <person name="Eickbush T."/>
            <person name="Evans J.D."/>
            <person name="Filipski A."/>
            <person name="Findeiss S."/>
            <person name="Freyhult E."/>
            <person name="Fulton L."/>
            <person name="Fulton R."/>
            <person name="Garcia A.C."/>
            <person name="Gardiner A."/>
            <person name="Garfield D.A."/>
            <person name="Garvin B.E."/>
            <person name="Gibson G."/>
            <person name="Gilbert D."/>
            <person name="Gnerre S."/>
            <person name="Godfrey J."/>
            <person name="Good R."/>
            <person name="Gotea V."/>
            <person name="Gravely B."/>
            <person name="Greenberg A.J."/>
            <person name="Griffiths-Jones S."/>
            <person name="Gross S."/>
            <person name="Guigo R."/>
            <person name="Gustafson E.A."/>
            <person name="Haerty W."/>
            <person name="Hahn M.W."/>
            <person name="Halligan D.L."/>
            <person name="Halpern A.L."/>
            <person name="Halter G.M."/>
            <person name="Han M.V."/>
            <person name="Heger A."/>
            <person name="Hillier L."/>
            <person name="Hinrichs A.S."/>
            <person name="Holmes I."/>
            <person name="Hoskins R.A."/>
            <person name="Hubisz M.J."/>
            <person name="Hultmark D."/>
            <person name="Huntley M.A."/>
            <person name="Jaffe D.B."/>
            <person name="Jagadeeshan S."/>
            <person name="Jeck W.R."/>
            <person name="Johnson J."/>
            <person name="Jones C.D."/>
            <person name="Jordan W.C."/>
            <person name="Karpen G.H."/>
            <person name="Kataoka E."/>
            <person name="Keightley P.D."/>
            <person name="Kheradpour P."/>
            <person name="Kirkness E.F."/>
            <person name="Koerich L.B."/>
            <person name="Kristiansen K."/>
            <person name="Kudrna D."/>
            <person name="Kulathinal R.J."/>
            <person name="Kumar S."/>
            <person name="Kwok R."/>
            <person name="Lander E."/>
            <person name="Langley C.H."/>
            <person name="Lapoint R."/>
            <person name="Lazzaro B.P."/>
            <person name="Lee S.J."/>
            <person name="Levesque L."/>
            <person name="Li R."/>
            <person name="Lin C.F."/>
            <person name="Lin M.F."/>
            <person name="Lindblad-Toh K."/>
            <person name="Llopart A."/>
            <person name="Long M."/>
            <person name="Low L."/>
            <person name="Lozovsky E."/>
            <person name="Lu J."/>
            <person name="Luo M."/>
            <person name="Machado C.A."/>
            <person name="Makalowski W."/>
            <person name="Marzo M."/>
            <person name="Matsuda M."/>
            <person name="Matzkin L."/>
            <person name="McAllister B."/>
            <person name="McBride C.S."/>
            <person name="McKernan B."/>
            <person name="McKernan K."/>
            <person name="Mendez-Lago M."/>
            <person name="Minx P."/>
            <person name="Mollenhauer M.U."/>
            <person name="Montooth K."/>
            <person name="Mount S.M."/>
            <person name="Mu X."/>
            <person name="Myers E."/>
            <person name="Negre B."/>
            <person name="Newfeld S."/>
            <person name="Nielsen R."/>
            <person name="Noor M.A."/>
            <person name="O'Grady P."/>
            <person name="Pachter L."/>
            <person name="Papaceit M."/>
            <person name="Parisi M.J."/>
            <person name="Parisi M."/>
            <person name="Parts L."/>
            <person name="Pedersen J.S."/>
            <person name="Pesole G."/>
            <person name="Phillippy A.M."/>
            <person name="Ponting C.P."/>
            <person name="Pop M."/>
            <person name="Porcelli D."/>
            <person name="Powell J.R."/>
            <person name="Prohaska S."/>
            <person name="Pruitt K."/>
            <person name="Puig M."/>
            <person name="Quesneville H."/>
            <person name="Ram K.R."/>
            <person name="Rand D."/>
            <person name="Rasmussen M.D."/>
            <person name="Reed L.K."/>
            <person name="Reenan R."/>
            <person name="Reily A."/>
            <person name="Remington K.A."/>
            <person name="Rieger T.T."/>
            <person name="Ritchie M.G."/>
            <person name="Robin C."/>
            <person name="Rogers Y.H."/>
            <person name="Rohde C."/>
            <person name="Rozas J."/>
            <person name="Rubenfield M.J."/>
            <person name="Ruiz A."/>
            <person name="Russo S."/>
            <person name="Salzberg S.L."/>
            <person name="Sanchez-Gracia A."/>
            <person name="Saranga D.J."/>
            <person name="Sato H."/>
            <person name="Schaeffer S.W."/>
            <person name="Schatz M.C."/>
            <person name="Schlenke T."/>
            <person name="Schwartz R."/>
            <person name="Segarra C."/>
            <person name="Singh R.S."/>
            <person name="Sirot L."/>
            <person name="Sirota M."/>
            <person name="Sisneros N.B."/>
            <person name="Smith C.D."/>
            <person name="Smith T.F."/>
            <person name="Spieth J."/>
            <person name="Stage D.E."/>
            <person name="Stark A."/>
            <person name="Stephan W."/>
            <person name="Strausberg R.L."/>
            <person name="Strempel S."/>
            <person name="Sturgill D."/>
            <person name="Sutton G."/>
            <person name="Sutton G.G."/>
            <person name="Tao W."/>
            <person name="Teichmann S."/>
            <person name="Tobari Y.N."/>
            <person name="Tomimura Y."/>
            <person name="Tsolas J.M."/>
            <person name="Valente V.L."/>
            <person name="Venter E."/>
            <person name="Venter J.C."/>
            <person name="Vicario S."/>
            <person name="Vieira F.G."/>
            <person name="Vilella A.J."/>
            <person name="Villasante A."/>
            <person name="Walenz B."/>
            <person name="Wang J."/>
            <person name="Wasserman M."/>
            <person name="Watts T."/>
            <person name="Wilson D."/>
            <person name="Wilson R.K."/>
            <person name="Wing R.A."/>
            <person name="Wolfner M.F."/>
            <person name="Wong A."/>
            <person name="Wong G.K."/>
            <person name="Wu C.I."/>
            <person name="Wu G."/>
            <person name="Yamamoto D."/>
            <person name="Yang H.P."/>
            <person name="Yang S.P."/>
            <person name="Yorke J.A."/>
            <person name="Yoshida K."/>
            <person name="Zdobnov E."/>
            <person name="Zhang P."/>
            <person name="Zhang Y."/>
            <person name="Zimin A.V."/>
            <person name="Baldwin J."/>
            <person name="Abdouelleil A."/>
            <person name="Abdulkadir J."/>
            <person name="Abebe A."/>
            <person name="Abera B."/>
            <person name="Abreu J."/>
            <person name="Acer S.C."/>
            <person name="Aftuck L."/>
            <person name="Alexander A."/>
            <person name="An P."/>
            <person name="Anderson E."/>
            <person name="Anderson S."/>
            <person name="Arachi H."/>
            <person name="Azer M."/>
            <person name="Bachantsang P."/>
            <person name="Barry A."/>
            <person name="Bayul T."/>
            <person name="Berlin A."/>
            <person name="Bessette D."/>
            <person name="Bloom T."/>
            <person name="Blye J."/>
            <person name="Boguslavskiy L."/>
            <person name="Bonnet C."/>
            <person name="Boukhgalter B."/>
            <person name="Bourzgui I."/>
            <person name="Brown A."/>
            <person name="Cahill P."/>
            <person name="Channer S."/>
            <person name="Cheshatsang Y."/>
            <person name="Chuda L."/>
            <person name="Citroen M."/>
            <person name="Collymore A."/>
            <person name="Cooke P."/>
            <person name="Costello M."/>
            <person name="D'Aco K."/>
            <person name="Daza R."/>
            <person name="De Haan G."/>
            <person name="DeGray S."/>
            <person name="DeMaso C."/>
            <person name="Dhargay N."/>
            <person name="Dooley K."/>
            <person name="Dooley E."/>
            <person name="Doricent M."/>
            <person name="Dorje P."/>
            <person name="Dorjee K."/>
            <person name="Dupes A."/>
            <person name="Elong R."/>
            <person name="Falk J."/>
            <person name="Farina A."/>
            <person name="Faro S."/>
            <person name="Ferguson D."/>
            <person name="Fisher S."/>
            <person name="Foley C.D."/>
            <person name="Franke A."/>
            <person name="Friedrich D."/>
            <person name="Gadbois L."/>
            <person name="Gearin G."/>
            <person name="Gearin C.R."/>
            <person name="Giannoukos G."/>
            <person name="Goode T."/>
            <person name="Graham J."/>
            <person name="Grandbois E."/>
            <person name="Grewal S."/>
            <person name="Gyaltsen K."/>
            <person name="Hafez N."/>
            <person name="Hagos B."/>
            <person name="Hall J."/>
            <person name="Henson C."/>
            <person name="Hollinger A."/>
            <person name="Honan T."/>
            <person name="Huard M.D."/>
            <person name="Hughes L."/>
            <person name="Hurhula B."/>
            <person name="Husby M.E."/>
            <person name="Kamat A."/>
            <person name="Kanga B."/>
            <person name="Kashin S."/>
            <person name="Khazanovich D."/>
            <person name="Kisner P."/>
            <person name="Lance K."/>
            <person name="Lara M."/>
            <person name="Lee W."/>
            <person name="Lennon N."/>
            <person name="Letendre F."/>
            <person name="LeVine R."/>
            <person name="Lipovsky A."/>
            <person name="Liu X."/>
            <person name="Liu J."/>
            <person name="Liu S."/>
            <person name="Lokyitsang T."/>
            <person name="Lokyitsang Y."/>
            <person name="Lubonja R."/>
            <person name="Lui A."/>
            <person name="MacDonald P."/>
            <person name="Magnisalis V."/>
            <person name="Maru K."/>
            <person name="Matthews C."/>
            <person name="McCusker W."/>
            <person name="McDonough S."/>
            <person name="Mehta T."/>
            <person name="Meldrim J."/>
            <person name="Meneus L."/>
            <person name="Mihai O."/>
            <person name="Mihalev A."/>
            <person name="Mihova T."/>
            <person name="Mittelman R."/>
            <person name="Mlenga V."/>
            <person name="Montmayeur A."/>
            <person name="Mulrain L."/>
            <person name="Navidi A."/>
            <person name="Naylor J."/>
            <person name="Negash T."/>
            <person name="Nguyen T."/>
            <person name="Nguyen N."/>
            <person name="Nicol R."/>
            <person name="Norbu C."/>
            <person name="Norbu N."/>
            <person name="Novod N."/>
            <person name="O'Neill B."/>
            <person name="Osman S."/>
            <person name="Markiewicz E."/>
            <person name="Oyono O.L."/>
            <person name="Patti C."/>
            <person name="Phunkhang P."/>
            <person name="Pierre F."/>
            <person name="Priest M."/>
            <person name="Raghuraman S."/>
            <person name="Rege F."/>
            <person name="Reyes R."/>
            <person name="Rise C."/>
            <person name="Rogov P."/>
            <person name="Ross K."/>
            <person name="Ryan E."/>
            <person name="Settipalli S."/>
            <person name="Shea T."/>
            <person name="Sherpa N."/>
            <person name="Shi L."/>
            <person name="Shih D."/>
            <person name="Sparrow T."/>
            <person name="Spaulding J."/>
            <person name="Stalker J."/>
            <person name="Stange-Thomann N."/>
            <person name="Stavropoulos S."/>
            <person name="Stone C."/>
            <person name="Strader C."/>
            <person name="Tesfaye S."/>
            <person name="Thomson T."/>
            <person name="Thoulutsang Y."/>
            <person name="Thoulutsang D."/>
            <person name="Topham K."/>
            <person name="Topping I."/>
            <person name="Tsamla T."/>
            <person name="Vassiliev H."/>
            <person name="Vo A."/>
            <person name="Wangchuk T."/>
            <person name="Wangdi T."/>
            <person name="Weiand M."/>
            <person name="Wilkinson J."/>
            <person name="Wilson A."/>
            <person name="Yadav S."/>
            <person name="Young G."/>
            <person name="Yu Q."/>
            <person name="Zembek L."/>
            <person name="Zhong D."/>
            <person name="Zimmer A."/>
            <person name="Zwirko Z."/>
            <person name="Jaffe D.B."/>
            <person name="Alvarez P."/>
            <person name="Brockman W."/>
            <person name="Butler J."/>
            <person name="Chin C."/>
            <person name="Gnerre S."/>
            <person name="Grabherr M."/>
            <person name="Kleber M."/>
            <person name="Mauceli E."/>
            <person name="MacCallum I."/>
        </authorList>
    </citation>
    <scope>NUCLEOTIDE SEQUENCE [LARGE SCALE GENOMIC DNA]</scope>
    <source>
        <strain evidence="2">Tucson 14030-0811.24</strain>
    </source>
</reference>
<sequence>MSVRKLIYKVSIIFVSCLSCCLAAYLVRVDHFNFHVDDPLIILSQSAFIEQDVNRSYLSGHLLFSEPLKDIILQTSLDINRPKLPRMRLFDVRLEICHIMNNGYKNKFVRQFYNNFASFVNENATCPLKPHFNYTLNRAYVNDDVFPDFLPECTYRMKLIFQHKSKTLAHIQLDGRLSKAIK</sequence>
<dbReference type="Pfam" id="PF06477">
    <property type="entry name" value="DUF1091"/>
    <property type="match status" value="1"/>
</dbReference>
<protein>
    <submittedName>
        <fullName evidence="1">Uncharacterized protein</fullName>
    </submittedName>
</protein>
<dbReference type="SMART" id="SM00697">
    <property type="entry name" value="DM8"/>
    <property type="match status" value="1"/>
</dbReference>
<name>B4MUF4_DROWI</name>
<dbReference type="PANTHER" id="PTHR20898:SF0">
    <property type="entry name" value="DAEDALUS ON 3-RELATED"/>
    <property type="match status" value="1"/>
</dbReference>
<keyword evidence="2" id="KW-1185">Reference proteome</keyword>
<dbReference type="HOGENOM" id="CLU_129483_0_0_1"/>
<accession>B4MUF4</accession>
<dbReference type="Proteomes" id="UP000007798">
    <property type="component" value="Unassembled WGS sequence"/>
</dbReference>